<organism evidence="2 3">
    <name type="scientific">Kutzneria chonburiensis</name>
    <dbReference type="NCBI Taxonomy" id="1483604"/>
    <lineage>
        <taxon>Bacteria</taxon>
        <taxon>Bacillati</taxon>
        <taxon>Actinomycetota</taxon>
        <taxon>Actinomycetes</taxon>
        <taxon>Pseudonocardiales</taxon>
        <taxon>Pseudonocardiaceae</taxon>
        <taxon>Kutzneria</taxon>
    </lineage>
</organism>
<dbReference type="RefSeq" id="WP_273937229.1">
    <property type="nucleotide sequence ID" value="NZ_CP097263.1"/>
</dbReference>
<comment type="caution">
    <text evidence="2">The sequence shown here is derived from an EMBL/GenBank/DDBJ whole genome shotgun (WGS) entry which is preliminary data.</text>
</comment>
<dbReference type="Gene3D" id="1.10.1780.10">
    <property type="entry name" value="Clp, N-terminal domain"/>
    <property type="match status" value="2"/>
</dbReference>
<dbReference type="Proteomes" id="UP001589810">
    <property type="component" value="Unassembled WGS sequence"/>
</dbReference>
<name>A0ABV6N348_9PSEU</name>
<dbReference type="InterPro" id="IPR036628">
    <property type="entry name" value="Clp_N_dom_sf"/>
</dbReference>
<dbReference type="GO" id="GO:0006508">
    <property type="term" value="P:proteolysis"/>
    <property type="evidence" value="ECO:0007669"/>
    <property type="project" value="UniProtKB-KW"/>
</dbReference>
<dbReference type="GO" id="GO:0008233">
    <property type="term" value="F:peptidase activity"/>
    <property type="evidence" value="ECO:0007669"/>
    <property type="project" value="UniProtKB-KW"/>
</dbReference>
<evidence type="ECO:0000313" key="2">
    <source>
        <dbReference type="EMBL" id="MFC0546995.1"/>
    </source>
</evidence>
<gene>
    <name evidence="2" type="ORF">ACFFH7_36180</name>
</gene>
<accession>A0ABV6N348</accession>
<evidence type="ECO:0000313" key="3">
    <source>
        <dbReference type="Proteomes" id="UP001589810"/>
    </source>
</evidence>
<protein>
    <submittedName>
        <fullName evidence="2">Clp protease N-terminal domain-containing protein</fullName>
    </submittedName>
</protein>
<sequence length="140" mass="15426">MSERVLAVARQEAHAQVSSGHLLLGLLHPDGGNLLRRIGLTVGLDGLREHVRVLTAGPSDPHSRLSDRVKRVLTDHLSPRDMLTALLDDPESTAARALVRAGQDLAGLRRRVREMPNTGRASRHMSQAYHPPPPEIRRQP</sequence>
<evidence type="ECO:0000256" key="1">
    <source>
        <dbReference type="SAM" id="MobiDB-lite"/>
    </source>
</evidence>
<keyword evidence="2" id="KW-0645">Protease</keyword>
<reference evidence="2 3" key="1">
    <citation type="submission" date="2024-09" db="EMBL/GenBank/DDBJ databases">
        <authorList>
            <person name="Sun Q."/>
            <person name="Mori K."/>
        </authorList>
    </citation>
    <scope>NUCLEOTIDE SEQUENCE [LARGE SCALE GENOMIC DNA]</scope>
    <source>
        <strain evidence="2 3">TBRC 1432</strain>
    </source>
</reference>
<keyword evidence="3" id="KW-1185">Reference proteome</keyword>
<feature type="region of interest" description="Disordered" evidence="1">
    <location>
        <begin position="109"/>
        <end position="140"/>
    </location>
</feature>
<proteinExistence type="predicted"/>
<dbReference type="EMBL" id="JBHLUD010000013">
    <property type="protein sequence ID" value="MFC0546995.1"/>
    <property type="molecule type" value="Genomic_DNA"/>
</dbReference>
<keyword evidence="2" id="KW-0378">Hydrolase</keyword>